<feature type="transmembrane region" description="Helical" evidence="1">
    <location>
        <begin position="12"/>
        <end position="31"/>
    </location>
</feature>
<keyword evidence="1" id="KW-1133">Transmembrane helix</keyword>
<gene>
    <name evidence="2" type="ORF">ADN01_03455</name>
</gene>
<dbReference type="EMBL" id="LGCM01000014">
    <property type="protein sequence ID" value="KPL89940.1"/>
    <property type="molecule type" value="Genomic_DNA"/>
</dbReference>
<evidence type="ECO:0000313" key="3">
    <source>
        <dbReference type="Proteomes" id="UP000050501"/>
    </source>
</evidence>
<feature type="transmembrane region" description="Helical" evidence="1">
    <location>
        <begin position="52"/>
        <end position="74"/>
    </location>
</feature>
<dbReference type="RefSeq" id="WP_062416884.1">
    <property type="nucleotide sequence ID" value="NZ_DF967974.1"/>
</dbReference>
<keyword evidence="1" id="KW-0812">Transmembrane</keyword>
<dbReference type="STRING" id="229921.ADN01_03455"/>
<feature type="transmembrane region" description="Helical" evidence="1">
    <location>
        <begin position="86"/>
        <end position="114"/>
    </location>
</feature>
<keyword evidence="1" id="KW-0472">Membrane</keyword>
<name>A0A0P6YXJ5_9CHLR</name>
<dbReference type="Proteomes" id="UP000050501">
    <property type="component" value="Unassembled WGS sequence"/>
</dbReference>
<dbReference type="AlphaFoldDB" id="A0A0P6YXJ5"/>
<evidence type="ECO:0000313" key="2">
    <source>
        <dbReference type="EMBL" id="KPL89940.1"/>
    </source>
</evidence>
<organism evidence="2 3">
    <name type="scientific">Levilinea saccharolytica</name>
    <dbReference type="NCBI Taxonomy" id="229921"/>
    <lineage>
        <taxon>Bacteria</taxon>
        <taxon>Bacillati</taxon>
        <taxon>Chloroflexota</taxon>
        <taxon>Anaerolineae</taxon>
        <taxon>Anaerolineales</taxon>
        <taxon>Anaerolineaceae</taxon>
        <taxon>Levilinea</taxon>
    </lineage>
</organism>
<keyword evidence="3" id="KW-1185">Reference proteome</keyword>
<protein>
    <submittedName>
        <fullName evidence="2">Uncharacterized protein</fullName>
    </submittedName>
</protein>
<evidence type="ECO:0000256" key="1">
    <source>
        <dbReference type="SAM" id="Phobius"/>
    </source>
</evidence>
<comment type="caution">
    <text evidence="2">The sequence shown here is derived from an EMBL/GenBank/DDBJ whole genome shotgun (WGS) entry which is preliminary data.</text>
</comment>
<feature type="transmembrane region" description="Helical" evidence="1">
    <location>
        <begin position="167"/>
        <end position="189"/>
    </location>
</feature>
<proteinExistence type="predicted"/>
<accession>A0A0P6YXJ5</accession>
<feature type="transmembrane region" description="Helical" evidence="1">
    <location>
        <begin position="126"/>
        <end position="147"/>
    </location>
</feature>
<reference evidence="2 3" key="1">
    <citation type="submission" date="2015-07" db="EMBL/GenBank/DDBJ databases">
        <title>Genome sequence of Levilinea saccharolytica DSM 16555.</title>
        <authorList>
            <person name="Hemp J."/>
            <person name="Ward L.M."/>
            <person name="Pace L.A."/>
            <person name="Fischer W.W."/>
        </authorList>
    </citation>
    <scope>NUCLEOTIDE SEQUENCE [LARGE SCALE GENOMIC DNA]</scope>
    <source>
        <strain evidence="2 3">KIBI-1</strain>
    </source>
</reference>
<sequence>MTTDVRVIREDFSKLLIGSTAVFTLFAEFVFGMDLVRRYFFEKMAEGINPALITLAMLVVICFLFSQALVLAYGTGRPARTLEFQAFQIILGCLLILFFWLHFLGYTGLFLLTSQRFILTYHNAQFTRYVVMLCMSGGTALLGFVMGRVLQIALKGMDPFVEAVLQASLQGSTVVYLITAVAQIGMWLYRSANGLEMGFDFSIILALSLFVVNAGLALFLSNQPAP</sequence>
<feature type="transmembrane region" description="Helical" evidence="1">
    <location>
        <begin position="201"/>
        <end position="220"/>
    </location>
</feature>